<keyword evidence="10" id="KW-1039">Host endosome</keyword>
<sequence length="511" mass="53813">MARSRRTKRDSATNIYRTCKQSGTCPPDVVNKIENKTVADRILQWGSTGVFLGGLGISTGKGSGGTGGYVPLGEGPGVRVGISGAVRPVVPVDVGPADILPVDAIAPTDPSIIPLTDLTTSTDLSTTGPGAAEIEAVAEIHPVPPAAPDEVPVISGGDPDAAVLEIPPPPKMRRVTSRSHHLNPAFHVLSHVSPAVADPAFAEDIVVLSGSGGSVIGSDAVPEQIPLRDLSRTFQESVVEETDFGGRSSTPVPRRPRPPSRRYYQYTRVSSSILDRPYEAAGFTYANPAFDPDISLDLEAADLGRPSGRSDLFPDLRSLSRPVFTEGADGRVWAGRLGLRGSIQTRSGVTIGPKHYFYHEISSILPELTGSSEGGISDPVYIELNTLGETLDSGGTLVHRGSLESPNEDALLDSDSVDISGQLVLNSGRRNASTLTIPFGSLSGFARTDPFSGIVVDYSSFPGGRPTDTGRGPEPGAPVVPVPPIFAGNAGVDYVLHESLRPRRKRRRSGF</sequence>
<evidence type="ECO:0000256" key="3">
    <source>
        <dbReference type="ARBA" id="ARBA00022561"/>
    </source>
</evidence>
<organism evidence="17 18">
    <name type="scientific">Tree shrew papillomavirus 2</name>
    <dbReference type="NCBI Taxonomy" id="2562516"/>
    <lineage>
        <taxon>Viruses</taxon>
        <taxon>Monodnaviria</taxon>
        <taxon>Shotokuvirae</taxon>
        <taxon>Cossaviricota</taxon>
        <taxon>Papovaviricetes</taxon>
        <taxon>Zurhausenvirales</taxon>
        <taxon>Papillomaviridae</taxon>
    </lineage>
</organism>
<comment type="function">
    <text evidence="15">Minor protein of the capsid that localizes along the inner surface of the virion, within the central cavities beneath the L1 pentamers. Plays a role in capsid stabilization through interaction with the major capsid protein L1. Once the virion enters the host cell, L2 escorts the genomic DNA into the nucleus by promoting escape from the endosomal compartments and traffic through the host Golgi network. Mechanistically, the C-terminus of L2 possesses a cell-penetrating peptide that protudes from the host endosome, interacts with host cytoplasmic retromer cargo and thereby mediates the capsid delivery to the host trans-Golgi network. Plays a role through its interaction with host dynein in the intracellular microtubule-dependent transport of viral capsid toward the nucleus. Mediates the viral genome import into the nucleus through binding to host importins. Once within the nucleus, L2 localizes viral genomes to host PML bodies in order to activate early gene expression for establishment of infection. Later on, promotes late gene expression by interacting with the viral E2 protein and by inhibiting its transcriptional activation functions. During virion assembly, encapsidates the genome by direct interaction with the viral DNA.</text>
</comment>
<evidence type="ECO:0000256" key="6">
    <source>
        <dbReference type="ARBA" id="ARBA00022812"/>
    </source>
</evidence>
<keyword evidence="6" id="KW-1040">Host Golgi apparatus</keyword>
<evidence type="ECO:0000256" key="9">
    <source>
        <dbReference type="ARBA" id="ARBA00022952"/>
    </source>
</evidence>
<dbReference type="GO" id="GO:0005198">
    <property type="term" value="F:structural molecule activity"/>
    <property type="evidence" value="ECO:0007669"/>
    <property type="project" value="UniProtKB-UniRule"/>
</dbReference>
<keyword evidence="13 15" id="KW-1015">Disulfide bond</keyword>
<comment type="caution">
    <text evidence="15">Lacks conserved residue(s) required for the propagation of feature annotation.</text>
</comment>
<comment type="PTM">
    <text evidence="15">Highly phosphorylated.</text>
</comment>
<evidence type="ECO:0000256" key="5">
    <source>
        <dbReference type="ARBA" id="ARBA00022581"/>
    </source>
</evidence>
<feature type="disulfide bond" evidence="15">
    <location>
        <begin position="19"/>
        <end position="25"/>
    </location>
</feature>
<proteinExistence type="inferred from homology"/>
<evidence type="ECO:0000256" key="12">
    <source>
        <dbReference type="ARBA" id="ARBA00023125"/>
    </source>
</evidence>
<reference evidence="17" key="1">
    <citation type="journal article" date="2019" name="Virol. J.">
        <title>Detection and genome characterization of two novel papillomaviruses and a novel polyomavirus in tree shrew (Tupaia belangeri chinensis) in China.</title>
        <authorList>
            <person name="Liu P."/>
            <person name="Qiu Y."/>
            <person name="Xing C."/>
            <person name="Zhou J.H."/>
            <person name="Yang W.H."/>
            <person name="Wang Q."/>
            <person name="Li J.Y."/>
            <person name="Han X."/>
            <person name="Zhang Y.Z."/>
            <person name="Ge X.Y."/>
        </authorList>
    </citation>
    <scope>NUCLEOTIDE SEQUENCE</scope>
</reference>
<evidence type="ECO:0000256" key="13">
    <source>
        <dbReference type="ARBA" id="ARBA00023157"/>
    </source>
</evidence>
<keyword evidence="14 15" id="KW-1160">Virus entry into host cell</keyword>
<evidence type="ECO:0000256" key="11">
    <source>
        <dbReference type="ARBA" id="ARBA00023120"/>
    </source>
</evidence>
<evidence type="ECO:0000256" key="8">
    <source>
        <dbReference type="ARBA" id="ARBA00022921"/>
    </source>
</evidence>
<keyword evidence="4 15" id="KW-1048">Host nucleus</keyword>
<evidence type="ECO:0000256" key="10">
    <source>
        <dbReference type="ARBA" id="ARBA00023046"/>
    </source>
</evidence>
<dbReference type="GO" id="GO:0075732">
    <property type="term" value="P:viral penetration into host nucleus"/>
    <property type="evidence" value="ECO:0007669"/>
    <property type="project" value="UniProtKB-KW"/>
</dbReference>
<evidence type="ECO:0000313" key="17">
    <source>
        <dbReference type="EMBL" id="QBR53194.1"/>
    </source>
</evidence>
<keyword evidence="8 15" id="KW-0426">Late protein</keyword>
<dbReference type="EMBL" id="MK443497">
    <property type="protein sequence ID" value="QBR53194.1"/>
    <property type="molecule type" value="Genomic_DNA"/>
</dbReference>
<keyword evidence="12 15" id="KW-0238">DNA-binding</keyword>
<dbReference type="Pfam" id="PF00513">
    <property type="entry name" value="Late_protein_L2"/>
    <property type="match status" value="1"/>
</dbReference>
<keyword evidence="1 15" id="KW-1163">Viral penetration into host nucleus</keyword>
<keyword evidence="7 15" id="KW-0946">Virion</keyword>
<dbReference type="Proteomes" id="UP001243762">
    <property type="component" value="Segment"/>
</dbReference>
<dbReference type="GO" id="GO:0019028">
    <property type="term" value="C:viral capsid"/>
    <property type="evidence" value="ECO:0007669"/>
    <property type="project" value="UniProtKB-UniRule"/>
</dbReference>
<dbReference type="InterPro" id="IPR000784">
    <property type="entry name" value="Late_L2"/>
</dbReference>
<protein>
    <recommendedName>
        <fullName evidence="15">Minor capsid protein L2</fullName>
    </recommendedName>
</protein>
<keyword evidence="2 15" id="KW-0597">Phosphoprotein</keyword>
<dbReference type="GO" id="GO:0043657">
    <property type="term" value="C:host cell"/>
    <property type="evidence" value="ECO:0007669"/>
    <property type="project" value="GOC"/>
</dbReference>
<reference evidence="17" key="2">
    <citation type="submission" date="2019-01" db="EMBL/GenBank/DDBJ databases">
        <authorList>
            <person name="Ping L."/>
            <person name="Ye Q."/>
            <person name="Cheng X."/>
            <person name="Ji-Hua Z."/>
            <person name="Wei-Hong Y."/>
            <person name="Qiong W."/>
            <person name="Jin-Yan L."/>
            <person name="Xi H."/>
            <person name="Yun-Zhi Z."/>
            <person name="Xing-Yi G."/>
        </authorList>
    </citation>
    <scope>NUCLEOTIDE SEQUENCE</scope>
</reference>
<evidence type="ECO:0000256" key="16">
    <source>
        <dbReference type="SAM" id="MobiDB-lite"/>
    </source>
</evidence>
<dbReference type="GO" id="GO:0003677">
    <property type="term" value="F:DNA binding"/>
    <property type="evidence" value="ECO:0007669"/>
    <property type="project" value="UniProtKB-UniRule"/>
</dbReference>
<comment type="similarity">
    <text evidence="15">Belongs to the papillomaviridae L2 protein family.</text>
</comment>
<gene>
    <name evidence="15 17" type="primary">L2</name>
</gene>
<evidence type="ECO:0000256" key="15">
    <source>
        <dbReference type="HAMAP-Rule" id="MF_04003"/>
    </source>
</evidence>
<keyword evidence="3 15" id="KW-0167">Capsid protein</keyword>
<evidence type="ECO:0000256" key="2">
    <source>
        <dbReference type="ARBA" id="ARBA00022553"/>
    </source>
</evidence>
<name>A0AAE6D0B8_9PAPI</name>
<keyword evidence="9 15" id="KW-1177">Microtubular inwards viral transport</keyword>
<evidence type="ECO:0000256" key="7">
    <source>
        <dbReference type="ARBA" id="ARBA00022844"/>
    </source>
</evidence>
<dbReference type="GO" id="GO:0042025">
    <property type="term" value="C:host cell nucleus"/>
    <property type="evidence" value="ECO:0007669"/>
    <property type="project" value="UniProtKB-SubCell"/>
</dbReference>
<dbReference type="GO" id="GO:0075521">
    <property type="term" value="P:microtubule-dependent intracellular transport of viral material towards nucleus"/>
    <property type="evidence" value="ECO:0007669"/>
    <property type="project" value="UniProtKB-UniRule"/>
</dbReference>
<dbReference type="HAMAP" id="MF_04003">
    <property type="entry name" value="PPV_L2"/>
    <property type="match status" value="1"/>
</dbReference>
<keyword evidence="5 15" id="KW-0945">Host-virus interaction</keyword>
<evidence type="ECO:0000313" key="18">
    <source>
        <dbReference type="Proteomes" id="UP001243762"/>
    </source>
</evidence>
<dbReference type="GO" id="GO:0046718">
    <property type="term" value="P:symbiont entry into host cell"/>
    <property type="evidence" value="ECO:0007669"/>
    <property type="project" value="UniProtKB-KW"/>
</dbReference>
<comment type="subunit">
    <text evidence="15">Interacts with major capsid protein L1. Interacts with E2; this interaction inhibits E2 transcriptional activity but not the DNA replication function E2. Interacts with host HSPA8; this interaction is required for L2 nuclear translocation. Interacts with host importins KPNB2 and KPNB3. Forms a complex with importin alpha2-beta1 heterodimers via interaction with the importin alpha2 adapter. Interacts with host DYNLT1; this interaction is essential for virus intracellular transport during entry. Interacts (via C-terminus) with host retromer subunits VPS35 AND VPS29.</text>
</comment>
<evidence type="ECO:0000256" key="1">
    <source>
        <dbReference type="ARBA" id="ARBA00022524"/>
    </source>
</evidence>
<comment type="subcellular location">
    <subcellularLocation>
        <location evidence="15">Virion</location>
    </subcellularLocation>
    <subcellularLocation>
        <location evidence="15">Host nucleus</location>
    </subcellularLocation>
</comment>
<keyword evidence="11 15" id="KW-1176">Cytoplasmic inwards viral transport</keyword>
<evidence type="ECO:0000256" key="14">
    <source>
        <dbReference type="ARBA" id="ARBA00023296"/>
    </source>
</evidence>
<feature type="region of interest" description="Disordered" evidence="16">
    <location>
        <begin position="239"/>
        <end position="260"/>
    </location>
</feature>
<accession>A0AAE6D0B8</accession>
<evidence type="ECO:0000256" key="4">
    <source>
        <dbReference type="ARBA" id="ARBA00022562"/>
    </source>
</evidence>